<keyword evidence="2" id="KW-0472">Membrane</keyword>
<feature type="region of interest" description="Disordered" evidence="1">
    <location>
        <begin position="1"/>
        <end position="73"/>
    </location>
</feature>
<proteinExistence type="predicted"/>
<dbReference type="EMBL" id="QQBG01000025">
    <property type="protein sequence ID" value="RDB31251.1"/>
    <property type="molecule type" value="Genomic_DNA"/>
</dbReference>
<organism evidence="3 4">
    <name type="scientific">Candidatus Similichlamydia laticola</name>
    <dbReference type="NCBI Taxonomy" id="2170265"/>
    <lineage>
        <taxon>Bacteria</taxon>
        <taxon>Pseudomonadati</taxon>
        <taxon>Chlamydiota</taxon>
        <taxon>Chlamydiia</taxon>
        <taxon>Parachlamydiales</taxon>
        <taxon>Candidatus Parilichlamydiaceae</taxon>
        <taxon>Candidatus Similichlamydia</taxon>
    </lineage>
</organism>
<feature type="compositionally biased region" description="Polar residues" evidence="1">
    <location>
        <begin position="58"/>
        <end position="69"/>
    </location>
</feature>
<protein>
    <submittedName>
        <fullName evidence="3">Uncharacterized protein</fullName>
    </submittedName>
</protein>
<evidence type="ECO:0000313" key="4">
    <source>
        <dbReference type="Proteomes" id="UP000253816"/>
    </source>
</evidence>
<dbReference type="Proteomes" id="UP000253816">
    <property type="component" value="Unassembled WGS sequence"/>
</dbReference>
<evidence type="ECO:0000256" key="1">
    <source>
        <dbReference type="SAM" id="MobiDB-lite"/>
    </source>
</evidence>
<name>A0A369K9I7_9BACT</name>
<keyword evidence="2" id="KW-1133">Transmembrane helix</keyword>
<keyword evidence="2" id="KW-0812">Transmembrane</keyword>
<feature type="transmembrane region" description="Helical" evidence="2">
    <location>
        <begin position="88"/>
        <end position="110"/>
    </location>
</feature>
<evidence type="ECO:0000313" key="3">
    <source>
        <dbReference type="EMBL" id="RDB31251.1"/>
    </source>
</evidence>
<reference evidence="3 4" key="1">
    <citation type="submission" date="2018-07" db="EMBL/GenBank/DDBJ databases">
        <title>Comparative genomics of the Candidatus Parilichlamydiaceae reveals evidence of convergent evolution and genome reduction in the phylum Chlamydiae.</title>
        <authorList>
            <person name="Taylor-Brown A."/>
            <person name="Polkinghorne A."/>
        </authorList>
    </citation>
    <scope>NUCLEOTIDE SEQUENCE [LARGE SCALE GENOMIC DNA]</scope>
    <source>
        <strain evidence="3 4">Hat2</strain>
    </source>
</reference>
<accession>A0A369K9I7</accession>
<dbReference type="AlphaFoldDB" id="A0A369K9I7"/>
<keyword evidence="4" id="KW-1185">Reference proteome</keyword>
<sequence length="135" mass="14850">MGISPLSSSPPPSPKNEKKPTQTPSDGTVIWLIKPPRQRPPIPSLWMPSSSEACSSSTGEQLPSPQTHIPENFYSPRRKKTKKCCKGTWCRIVGCMILFLLVVLFFMLVMGNDHPDLVEGNSTSNNTTHSNTTSP</sequence>
<gene>
    <name evidence="3" type="ORF">HAT2_00646</name>
</gene>
<comment type="caution">
    <text evidence="3">The sequence shown here is derived from an EMBL/GenBank/DDBJ whole genome shotgun (WGS) entry which is preliminary data.</text>
</comment>
<evidence type="ECO:0000256" key="2">
    <source>
        <dbReference type="SAM" id="Phobius"/>
    </source>
</evidence>